<dbReference type="GO" id="GO:0009615">
    <property type="term" value="P:response to virus"/>
    <property type="evidence" value="ECO:0007669"/>
    <property type="project" value="TreeGrafter"/>
</dbReference>
<evidence type="ECO:0000313" key="3">
    <source>
        <dbReference type="Ensembl" id="ENSNNAP00000026170.1"/>
    </source>
</evidence>
<dbReference type="InterPro" id="IPR012317">
    <property type="entry name" value="Poly(ADP-ribose)pol_cat_dom"/>
</dbReference>
<organism evidence="3 4">
    <name type="scientific">Naja naja</name>
    <name type="common">Indian cobra</name>
    <dbReference type="NCBI Taxonomy" id="35670"/>
    <lineage>
        <taxon>Eukaryota</taxon>
        <taxon>Metazoa</taxon>
        <taxon>Chordata</taxon>
        <taxon>Craniata</taxon>
        <taxon>Vertebrata</taxon>
        <taxon>Euteleostomi</taxon>
        <taxon>Lepidosauria</taxon>
        <taxon>Squamata</taxon>
        <taxon>Bifurcata</taxon>
        <taxon>Unidentata</taxon>
        <taxon>Episquamata</taxon>
        <taxon>Toxicofera</taxon>
        <taxon>Serpentes</taxon>
        <taxon>Colubroidea</taxon>
        <taxon>Elapidae</taxon>
        <taxon>Elapinae</taxon>
        <taxon>Naja</taxon>
    </lineage>
</organism>
<dbReference type="PANTHER" id="PTHR45740">
    <property type="entry name" value="POLY [ADP-RIBOSE] POLYMERASE"/>
    <property type="match status" value="1"/>
</dbReference>
<evidence type="ECO:0000313" key="4">
    <source>
        <dbReference type="Proteomes" id="UP000694559"/>
    </source>
</evidence>
<reference evidence="3" key="1">
    <citation type="submission" date="2025-08" db="UniProtKB">
        <authorList>
            <consortium name="Ensembl"/>
        </authorList>
    </citation>
    <scope>IDENTIFICATION</scope>
</reference>
<dbReference type="PANTHER" id="PTHR45740:SF8">
    <property type="entry name" value="ZINC FINGER CCCH-TYPE ANTIVIRAL PROTEIN 1"/>
    <property type="match status" value="1"/>
</dbReference>
<dbReference type="PROSITE" id="PS51059">
    <property type="entry name" value="PARP_CATALYTIC"/>
    <property type="match status" value="1"/>
</dbReference>
<protein>
    <recommendedName>
        <fullName evidence="2">PARP catalytic domain-containing protein</fullName>
    </recommendedName>
</protein>
<sequence>MFVARVLVGDYVQGKASYVRPPPRANQSNSFYDSCVDDVLNPSIFVIFEKHQIYPLKSTHFQVVKAEKHCCIRDSSFSLIIGPLKCHA</sequence>
<proteinExistence type="inferred from homology"/>
<dbReference type="OrthoDB" id="6133115at2759"/>
<dbReference type="SUPFAM" id="SSF56399">
    <property type="entry name" value="ADP-ribosylation"/>
    <property type="match status" value="1"/>
</dbReference>
<dbReference type="AlphaFoldDB" id="A0A8C6Y9F8"/>
<dbReference type="GO" id="GO:1990404">
    <property type="term" value="F:NAD+-protein mono-ADP-ribosyltransferase activity"/>
    <property type="evidence" value="ECO:0007669"/>
    <property type="project" value="TreeGrafter"/>
</dbReference>
<evidence type="ECO:0000259" key="2">
    <source>
        <dbReference type="PROSITE" id="PS51059"/>
    </source>
</evidence>
<dbReference type="GO" id="GO:0005634">
    <property type="term" value="C:nucleus"/>
    <property type="evidence" value="ECO:0007669"/>
    <property type="project" value="TreeGrafter"/>
</dbReference>
<keyword evidence="4" id="KW-1185">Reference proteome</keyword>
<dbReference type="GO" id="GO:0003950">
    <property type="term" value="F:NAD+ poly-ADP-ribosyltransferase activity"/>
    <property type="evidence" value="ECO:0007669"/>
    <property type="project" value="InterPro"/>
</dbReference>
<dbReference type="Ensembl" id="ENSNNAT00000027432.1">
    <property type="protein sequence ID" value="ENSNNAP00000026170.1"/>
    <property type="gene ID" value="ENSNNAG00000017042.1"/>
</dbReference>
<dbReference type="GeneTree" id="ENSGT00940000165407"/>
<reference evidence="3" key="2">
    <citation type="submission" date="2025-09" db="UniProtKB">
        <authorList>
            <consortium name="Ensembl"/>
        </authorList>
    </citation>
    <scope>IDENTIFICATION</scope>
</reference>
<accession>A0A8C6Y9F8</accession>
<dbReference type="GO" id="GO:0032481">
    <property type="term" value="P:positive regulation of type I interferon production"/>
    <property type="evidence" value="ECO:0007669"/>
    <property type="project" value="TreeGrafter"/>
</dbReference>
<feature type="domain" description="PARP catalytic" evidence="2">
    <location>
        <begin position="1"/>
        <end position="88"/>
    </location>
</feature>
<dbReference type="Gene3D" id="3.90.228.10">
    <property type="match status" value="1"/>
</dbReference>
<dbReference type="GO" id="GO:0003723">
    <property type="term" value="F:RNA binding"/>
    <property type="evidence" value="ECO:0007669"/>
    <property type="project" value="TreeGrafter"/>
</dbReference>
<dbReference type="InterPro" id="IPR051712">
    <property type="entry name" value="ARTD-AVP"/>
</dbReference>
<dbReference type="Proteomes" id="UP000694559">
    <property type="component" value="Unplaced"/>
</dbReference>
<comment type="similarity">
    <text evidence="1">Belongs to the ARTD/PARP family.</text>
</comment>
<dbReference type="GO" id="GO:0061014">
    <property type="term" value="P:positive regulation of mRNA catabolic process"/>
    <property type="evidence" value="ECO:0007669"/>
    <property type="project" value="TreeGrafter"/>
</dbReference>
<evidence type="ECO:0000256" key="1">
    <source>
        <dbReference type="ARBA" id="ARBA00024347"/>
    </source>
</evidence>
<name>A0A8C6Y9F8_NAJNA</name>